<dbReference type="CDD" id="cd12247">
    <property type="entry name" value="RRM2_U1A_like"/>
    <property type="match status" value="1"/>
</dbReference>
<feature type="transmembrane region" description="Helical" evidence="12">
    <location>
        <begin position="116"/>
        <end position="142"/>
    </location>
</feature>
<dbReference type="EMBL" id="CATQJA010002598">
    <property type="protein sequence ID" value="CAJ0572426.1"/>
    <property type="molecule type" value="Genomic_DNA"/>
</dbReference>
<dbReference type="GO" id="GO:0030532">
    <property type="term" value="C:small nuclear ribonucleoprotein complex"/>
    <property type="evidence" value="ECO:0007669"/>
    <property type="project" value="UniProtKB-ARBA"/>
</dbReference>
<evidence type="ECO:0000256" key="10">
    <source>
        <dbReference type="PROSITE-ProRule" id="PRU00176"/>
    </source>
</evidence>
<feature type="transmembrane region" description="Helical" evidence="12">
    <location>
        <begin position="162"/>
        <end position="189"/>
    </location>
</feature>
<keyword evidence="12" id="KW-1133">Transmembrane helix</keyword>
<keyword evidence="6 10" id="KW-0694">RNA-binding</keyword>
<gene>
    <name evidence="14" type="ORF">MSPICULIGERA_LOCUS10814</name>
</gene>
<evidence type="ECO:0000256" key="6">
    <source>
        <dbReference type="ARBA" id="ARBA00022884"/>
    </source>
</evidence>
<name>A0AA36FZC2_9BILA</name>
<evidence type="ECO:0000256" key="9">
    <source>
        <dbReference type="ARBA" id="ARBA00023274"/>
    </source>
</evidence>
<evidence type="ECO:0000256" key="4">
    <source>
        <dbReference type="ARBA" id="ARBA00022728"/>
    </source>
</evidence>
<keyword evidence="15" id="KW-1185">Reference proteome</keyword>
<sequence length="547" mass="62114">MMGGKRRGGGGGGGPPERVRTHLLFSREHTQNTQKRKRRPHNKLQVTNVHKKDEMVQAGAVDPTEWTGNQRVLHFGPMAQRDPYFYYYPKGWDVLYPATFGFFPYRTTRFRGSHSVVCLAAFGIFLLFGGLLMLFLGYFWVYDTPFWTWELEMRKRPPPIQIVGPILLLIGSVLCIGACCVSLITSDLFKTYLHHTRKHNEPSRVTTITTTFKEPEAYFEKDPYQPLPPPAYPVLANKYAHSNLVKPHDEQKLYPPVIPGCSTLSLHGRSPANLVASPYNTLRVYTPQRYHGSTAEADHRRTGSVAGYRGSQSSDNKRLFQLDEAMAAEPMDVKPIMATFAAADIKPNHTIYINNLNEKVKKDELKRALHAIFTQFGEIVSIMSFKTLRMRGQAHIIFKEVSSAANALRSMQGFPFYEKPMRIQFAREDSDIIAREKGTYVEKPKKYQNQRIKKVKKVITKKGESDSAAPPNKILFCTNLPDETTADVLELLFKPFPGLRDIRMVPNRTGIAFVEFESEAEASGARAALDNFKVTPTQQMRVNYAKK</sequence>
<dbReference type="Proteomes" id="UP001177023">
    <property type="component" value="Unassembled WGS sequence"/>
</dbReference>
<keyword evidence="8" id="KW-0539">Nucleus</keyword>
<evidence type="ECO:0000313" key="14">
    <source>
        <dbReference type="EMBL" id="CAJ0572426.1"/>
    </source>
</evidence>
<feature type="region of interest" description="Disordered" evidence="11">
    <location>
        <begin position="290"/>
        <end position="312"/>
    </location>
</feature>
<dbReference type="GO" id="GO:0006397">
    <property type="term" value="P:mRNA processing"/>
    <property type="evidence" value="ECO:0007669"/>
    <property type="project" value="UniProtKB-KW"/>
</dbReference>
<evidence type="ECO:0000256" key="11">
    <source>
        <dbReference type="SAM" id="MobiDB-lite"/>
    </source>
</evidence>
<keyword evidence="4" id="KW-0747">Spliceosome</keyword>
<protein>
    <recommendedName>
        <fullName evidence="13">RRM domain-containing protein</fullName>
    </recommendedName>
</protein>
<dbReference type="GO" id="GO:0003723">
    <property type="term" value="F:RNA binding"/>
    <property type="evidence" value="ECO:0007669"/>
    <property type="project" value="UniProtKB-UniRule"/>
</dbReference>
<keyword evidence="12" id="KW-0472">Membrane</keyword>
<evidence type="ECO:0000256" key="12">
    <source>
        <dbReference type="SAM" id="Phobius"/>
    </source>
</evidence>
<evidence type="ECO:0000313" key="15">
    <source>
        <dbReference type="Proteomes" id="UP001177023"/>
    </source>
</evidence>
<keyword evidence="5" id="KW-0677">Repeat</keyword>
<dbReference type="PANTHER" id="PTHR10501">
    <property type="entry name" value="U1 SMALL NUCLEAR RIBONUCLEOPROTEIN A/U2 SMALL NUCLEAR RIBONUCLEOPROTEIN B"/>
    <property type="match status" value="1"/>
</dbReference>
<evidence type="ECO:0000256" key="7">
    <source>
        <dbReference type="ARBA" id="ARBA00023187"/>
    </source>
</evidence>
<proteinExistence type="inferred from homology"/>
<evidence type="ECO:0000259" key="13">
    <source>
        <dbReference type="PROSITE" id="PS50102"/>
    </source>
</evidence>
<reference evidence="14" key="1">
    <citation type="submission" date="2023-06" db="EMBL/GenBank/DDBJ databases">
        <authorList>
            <person name="Delattre M."/>
        </authorList>
    </citation>
    <scope>NUCLEOTIDE SEQUENCE</scope>
    <source>
        <strain evidence="14">AF72</strain>
    </source>
</reference>
<dbReference type="GO" id="GO:0008380">
    <property type="term" value="P:RNA splicing"/>
    <property type="evidence" value="ECO:0007669"/>
    <property type="project" value="UniProtKB-KW"/>
</dbReference>
<dbReference type="SUPFAM" id="SSF54928">
    <property type="entry name" value="RNA-binding domain, RBD"/>
    <property type="match status" value="1"/>
</dbReference>
<dbReference type="InterPro" id="IPR000504">
    <property type="entry name" value="RRM_dom"/>
</dbReference>
<dbReference type="Pfam" id="PF00076">
    <property type="entry name" value="RRM_1"/>
    <property type="match status" value="2"/>
</dbReference>
<keyword evidence="3" id="KW-0507">mRNA processing</keyword>
<evidence type="ECO:0000256" key="5">
    <source>
        <dbReference type="ARBA" id="ARBA00022737"/>
    </source>
</evidence>
<evidence type="ECO:0000256" key="2">
    <source>
        <dbReference type="ARBA" id="ARBA00007243"/>
    </source>
</evidence>
<accession>A0AA36FZC2</accession>
<dbReference type="FunFam" id="3.30.70.330:FF:000039">
    <property type="entry name" value="U1 small nuclear ribonucleoprotein A"/>
    <property type="match status" value="1"/>
</dbReference>
<comment type="similarity">
    <text evidence="2">Belongs to the RRM U1 A/B'' family.</text>
</comment>
<dbReference type="Gene3D" id="3.30.70.330">
    <property type="match status" value="2"/>
</dbReference>
<dbReference type="AlphaFoldDB" id="A0AA36FZC2"/>
<comment type="subcellular location">
    <subcellularLocation>
        <location evidence="1">Nucleus</location>
    </subcellularLocation>
</comment>
<keyword evidence="12" id="KW-0812">Transmembrane</keyword>
<evidence type="ECO:0000256" key="1">
    <source>
        <dbReference type="ARBA" id="ARBA00004123"/>
    </source>
</evidence>
<dbReference type="FunFam" id="3.30.70.330:FF:000029">
    <property type="entry name" value="U2 small nuclear ribonucleoprotein B"/>
    <property type="match status" value="1"/>
</dbReference>
<dbReference type="InterPro" id="IPR012677">
    <property type="entry name" value="Nucleotide-bd_a/b_plait_sf"/>
</dbReference>
<feature type="domain" description="RRM" evidence="13">
    <location>
        <begin position="473"/>
        <end position="547"/>
    </location>
</feature>
<keyword evidence="9" id="KW-0687">Ribonucleoprotein</keyword>
<evidence type="ECO:0000256" key="3">
    <source>
        <dbReference type="ARBA" id="ARBA00022664"/>
    </source>
</evidence>
<dbReference type="SMART" id="SM00360">
    <property type="entry name" value="RRM"/>
    <property type="match status" value="2"/>
</dbReference>
<organism evidence="14 15">
    <name type="scientific">Mesorhabditis spiculigera</name>
    <dbReference type="NCBI Taxonomy" id="96644"/>
    <lineage>
        <taxon>Eukaryota</taxon>
        <taxon>Metazoa</taxon>
        <taxon>Ecdysozoa</taxon>
        <taxon>Nematoda</taxon>
        <taxon>Chromadorea</taxon>
        <taxon>Rhabditida</taxon>
        <taxon>Rhabditina</taxon>
        <taxon>Rhabditomorpha</taxon>
        <taxon>Rhabditoidea</taxon>
        <taxon>Rhabditidae</taxon>
        <taxon>Mesorhabditinae</taxon>
        <taxon>Mesorhabditis</taxon>
    </lineage>
</organism>
<evidence type="ECO:0000256" key="8">
    <source>
        <dbReference type="ARBA" id="ARBA00023242"/>
    </source>
</evidence>
<keyword evidence="7" id="KW-0508">mRNA splicing</keyword>
<feature type="domain" description="RRM" evidence="13">
    <location>
        <begin position="349"/>
        <end position="428"/>
    </location>
</feature>
<dbReference type="PROSITE" id="PS50102">
    <property type="entry name" value="RRM"/>
    <property type="match status" value="2"/>
</dbReference>
<dbReference type="InterPro" id="IPR035979">
    <property type="entry name" value="RBD_domain_sf"/>
</dbReference>
<comment type="caution">
    <text evidence="14">The sequence shown here is derived from an EMBL/GenBank/DDBJ whole genome shotgun (WGS) entry which is preliminary data.</text>
</comment>
<feature type="non-terminal residue" evidence="14">
    <location>
        <position position="547"/>
    </location>
</feature>
<dbReference type="GO" id="GO:0005681">
    <property type="term" value="C:spliceosomal complex"/>
    <property type="evidence" value="ECO:0007669"/>
    <property type="project" value="UniProtKB-KW"/>
</dbReference>